<reference evidence="2" key="1">
    <citation type="submission" date="2014-08" db="EMBL/GenBank/DDBJ databases">
        <authorList>
            <person name="Sharma Rahul"/>
            <person name="Thines Marco"/>
        </authorList>
    </citation>
    <scope>NUCLEOTIDE SEQUENCE</scope>
</reference>
<dbReference type="PANTHER" id="PTHR48079:SF9">
    <property type="entry name" value="PUTATIVE-RELATED"/>
    <property type="match status" value="1"/>
</dbReference>
<organism evidence="2">
    <name type="scientific">Phaffia rhodozyma</name>
    <name type="common">Yeast</name>
    <name type="synonym">Xanthophyllomyces dendrorhous</name>
    <dbReference type="NCBI Taxonomy" id="264483"/>
    <lineage>
        <taxon>Eukaryota</taxon>
        <taxon>Fungi</taxon>
        <taxon>Dikarya</taxon>
        <taxon>Basidiomycota</taxon>
        <taxon>Agaricomycotina</taxon>
        <taxon>Tremellomycetes</taxon>
        <taxon>Cystofilobasidiales</taxon>
        <taxon>Mrakiaceae</taxon>
        <taxon>Phaffia</taxon>
    </lineage>
</organism>
<dbReference type="PANTHER" id="PTHR48079">
    <property type="entry name" value="PROTEIN YEEZ"/>
    <property type="match status" value="1"/>
</dbReference>
<dbReference type="InterPro" id="IPR016040">
    <property type="entry name" value="NAD(P)-bd_dom"/>
</dbReference>
<dbReference type="Gene3D" id="3.40.50.720">
    <property type="entry name" value="NAD(P)-binding Rossmann-like Domain"/>
    <property type="match status" value="1"/>
</dbReference>
<dbReference type="InterPro" id="IPR051783">
    <property type="entry name" value="NAD(P)-dependent_oxidoreduct"/>
</dbReference>
<evidence type="ECO:0000259" key="1">
    <source>
        <dbReference type="Pfam" id="PF13460"/>
    </source>
</evidence>
<dbReference type="Pfam" id="PF13460">
    <property type="entry name" value="NAD_binding_10"/>
    <property type="match status" value="1"/>
</dbReference>
<dbReference type="SUPFAM" id="SSF51735">
    <property type="entry name" value="NAD(P)-binding Rossmann-fold domains"/>
    <property type="match status" value="1"/>
</dbReference>
<evidence type="ECO:0000313" key="2">
    <source>
        <dbReference type="EMBL" id="CED83508.1"/>
    </source>
</evidence>
<dbReference type="EMBL" id="LN483142">
    <property type="protein sequence ID" value="CED83508.1"/>
    <property type="molecule type" value="Genomic_DNA"/>
</dbReference>
<dbReference type="InterPro" id="IPR036291">
    <property type="entry name" value="NAD(P)-bd_dom_sf"/>
</dbReference>
<protein>
    <submittedName>
        <fullName evidence="2">Flavonol reductase/cinnamoyl-CoA reductase</fullName>
    </submittedName>
</protein>
<dbReference type="GO" id="GO:0005737">
    <property type="term" value="C:cytoplasm"/>
    <property type="evidence" value="ECO:0007669"/>
    <property type="project" value="TreeGrafter"/>
</dbReference>
<proteinExistence type="predicted"/>
<sequence length="258" mass="27541">MKVFITGASGRLGSRIIPHLISRGHTVAGLVRSTEKAKKIEALGATALIGTTADQGLLRKGANENDAVIHCAMDHKDADLGSQMKGEREALDFFADVLEGSGKVLISANGTVAVQPGSDEHSQSAPIGPRAETEKAVLANAGFIPYVEGLNWSACNADDAALLFVLALETAEPGTIVHAVQEFPQLKAIAQVLGEKTKMDTKAITKEQAKDFGFFGILLQAHQDFSTSWTKKTFGWQPKGQLLLDEMKHADASFFKAV</sequence>
<dbReference type="GO" id="GO:0004029">
    <property type="term" value="F:aldehyde dehydrogenase (NAD+) activity"/>
    <property type="evidence" value="ECO:0007669"/>
    <property type="project" value="TreeGrafter"/>
</dbReference>
<accession>A0A0F7SU56</accession>
<name>A0A0F7SU56_PHARH</name>
<dbReference type="AlphaFoldDB" id="A0A0F7SU56"/>
<feature type="domain" description="NAD(P)-binding" evidence="1">
    <location>
        <begin position="7"/>
        <end position="77"/>
    </location>
</feature>